<evidence type="ECO:0000313" key="7">
    <source>
        <dbReference type="Proteomes" id="UP001153069"/>
    </source>
</evidence>
<dbReference type="GO" id="GO:0016757">
    <property type="term" value="F:glycosyltransferase activity"/>
    <property type="evidence" value="ECO:0007669"/>
    <property type="project" value="TreeGrafter"/>
</dbReference>
<evidence type="ECO:0000256" key="1">
    <source>
        <dbReference type="ARBA" id="ARBA00004167"/>
    </source>
</evidence>
<protein>
    <submittedName>
        <fullName evidence="6">Pfam:DUF23</fullName>
    </submittedName>
</protein>
<dbReference type="GO" id="GO:0016020">
    <property type="term" value="C:membrane"/>
    <property type="evidence" value="ECO:0007669"/>
    <property type="project" value="UniProtKB-SubCell"/>
</dbReference>
<gene>
    <name evidence="6" type="ORF">SEMRO_666_G183970.1</name>
</gene>
<reference evidence="6" key="1">
    <citation type="submission" date="2020-06" db="EMBL/GenBank/DDBJ databases">
        <authorList>
            <consortium name="Plant Systems Biology data submission"/>
        </authorList>
    </citation>
    <scope>NUCLEOTIDE SEQUENCE</scope>
    <source>
        <strain evidence="6">D6</strain>
    </source>
</reference>
<accession>A0A9N8E6A1</accession>
<comment type="caution">
    <text evidence="6">The sequence shown here is derived from an EMBL/GenBank/DDBJ whole genome shotgun (WGS) entry which is preliminary data.</text>
</comment>
<keyword evidence="3 5" id="KW-1133">Transmembrane helix</keyword>
<evidence type="ECO:0000256" key="2">
    <source>
        <dbReference type="ARBA" id="ARBA00022692"/>
    </source>
</evidence>
<dbReference type="PANTHER" id="PTHR21461">
    <property type="entry name" value="GLYCOSYLTRANSFERASE FAMILY 92 PROTEIN"/>
    <property type="match status" value="1"/>
</dbReference>
<evidence type="ECO:0000256" key="4">
    <source>
        <dbReference type="SAM" id="MobiDB-lite"/>
    </source>
</evidence>
<comment type="subcellular location">
    <subcellularLocation>
        <location evidence="1">Membrane</location>
        <topology evidence="1">Single-pass membrane protein</topology>
    </subcellularLocation>
</comment>
<name>A0A9N8E6A1_9STRA</name>
<evidence type="ECO:0000313" key="6">
    <source>
        <dbReference type="EMBL" id="CAB9514644.1"/>
    </source>
</evidence>
<evidence type="ECO:0000256" key="3">
    <source>
        <dbReference type="ARBA" id="ARBA00022989"/>
    </source>
</evidence>
<feature type="compositionally biased region" description="Polar residues" evidence="4">
    <location>
        <begin position="1"/>
        <end position="16"/>
    </location>
</feature>
<feature type="region of interest" description="Disordered" evidence="4">
    <location>
        <begin position="1"/>
        <end position="23"/>
    </location>
</feature>
<keyword evidence="2 5" id="KW-0812">Transmembrane</keyword>
<keyword evidence="7" id="KW-1185">Reference proteome</keyword>
<dbReference type="AlphaFoldDB" id="A0A9N8E6A1"/>
<dbReference type="Proteomes" id="UP001153069">
    <property type="component" value="Unassembled WGS sequence"/>
</dbReference>
<dbReference type="EMBL" id="CAICTM010000665">
    <property type="protein sequence ID" value="CAB9514644.1"/>
    <property type="molecule type" value="Genomic_DNA"/>
</dbReference>
<proteinExistence type="predicted"/>
<dbReference type="GO" id="GO:0005737">
    <property type="term" value="C:cytoplasm"/>
    <property type="evidence" value="ECO:0007669"/>
    <property type="project" value="TreeGrafter"/>
</dbReference>
<evidence type="ECO:0000256" key="5">
    <source>
        <dbReference type="SAM" id="Phobius"/>
    </source>
</evidence>
<keyword evidence="5" id="KW-0472">Membrane</keyword>
<feature type="transmembrane region" description="Helical" evidence="5">
    <location>
        <begin position="61"/>
        <end position="80"/>
    </location>
</feature>
<dbReference type="Pfam" id="PF13704">
    <property type="entry name" value="Glyco_tranf_2_4"/>
    <property type="match status" value="1"/>
</dbReference>
<dbReference type="PANTHER" id="PTHR21461:SF69">
    <property type="entry name" value="GLYCOSYLTRANSFERASE FAMILY 92 PROTEIN"/>
    <property type="match status" value="1"/>
</dbReference>
<dbReference type="OrthoDB" id="46148at2759"/>
<feature type="region of interest" description="Disordered" evidence="4">
    <location>
        <begin position="106"/>
        <end position="133"/>
    </location>
</feature>
<organism evidence="6 7">
    <name type="scientific">Seminavis robusta</name>
    <dbReference type="NCBI Taxonomy" id="568900"/>
    <lineage>
        <taxon>Eukaryota</taxon>
        <taxon>Sar</taxon>
        <taxon>Stramenopiles</taxon>
        <taxon>Ochrophyta</taxon>
        <taxon>Bacillariophyta</taxon>
        <taxon>Bacillariophyceae</taxon>
        <taxon>Bacillariophycidae</taxon>
        <taxon>Naviculales</taxon>
        <taxon>Naviculaceae</taxon>
        <taxon>Seminavis</taxon>
    </lineage>
</organism>
<sequence length="440" mass="50203">MKSTTARELLSRNESLGDSTSSFGESFSSLDISTDTLVSDVSSATTATIRRRGKSSRLPNSTVRAAIAFFALVATVFNLSNQSYWSLMLKSARRMGDNNHNVTTTTTALSEGQQLDGEKVTTTTTANKGKQRDVDTQGGIATKKKKETARICLMVKHAERYLKEWLDYNFAIGFTDIHVLDNSPEFSLHNWTYQRDKLRIEQFIPNVVNNITDAGEAQKQQQYGYKHCVEQARADKITWLATFDVDEFLVLHQHDNVLDFMRDTCSARQQHNGSSCGQISINWFTMGSSNRTDYVNVPVTRRFQYGRFQNTVKSIVDPWAVALKEKHFRWSHTFKLAPRRKWFSANGQPVNNRGWKIMVHEEGTLDVAALHHYKYLSKEEWHTKNCVRGDVMGKQQELKKICNGRAPEPFAGEVFNDDAWQVLRSRVPSYQQYDNAEELG</sequence>